<dbReference type="InterPro" id="IPR011993">
    <property type="entry name" value="PH-like_dom_sf"/>
</dbReference>
<feature type="domain" description="RING-type" evidence="5">
    <location>
        <begin position="447"/>
        <end position="486"/>
    </location>
</feature>
<dbReference type="PROSITE" id="PS50297">
    <property type="entry name" value="ANK_REP_REGION"/>
    <property type="match status" value="2"/>
</dbReference>
<dbReference type="GO" id="GO:0008270">
    <property type="term" value="F:zinc ion binding"/>
    <property type="evidence" value="ECO:0007669"/>
    <property type="project" value="UniProtKB-KW"/>
</dbReference>
<dbReference type="Gene3D" id="3.30.40.10">
    <property type="entry name" value="Zinc/RING finger domain, C3HC4 (zinc finger)"/>
    <property type="match status" value="1"/>
</dbReference>
<evidence type="ECO:0000256" key="3">
    <source>
        <dbReference type="PROSITE-ProRule" id="PRU00023"/>
    </source>
</evidence>
<keyword evidence="4" id="KW-0862">Zinc</keyword>
<dbReference type="InterPro" id="IPR036770">
    <property type="entry name" value="Ankyrin_rpt-contain_sf"/>
</dbReference>
<dbReference type="Proteomes" id="UP000294530">
    <property type="component" value="Unassembled WGS sequence"/>
</dbReference>
<keyword evidence="2 3" id="KW-0040">ANK repeat</keyword>
<evidence type="ECO:0000313" key="7">
    <source>
        <dbReference type="Proteomes" id="UP000294530"/>
    </source>
</evidence>
<feature type="repeat" description="ANK" evidence="3">
    <location>
        <begin position="80"/>
        <end position="113"/>
    </location>
</feature>
<dbReference type="InterPro" id="IPR013083">
    <property type="entry name" value="Znf_RING/FYVE/PHD"/>
</dbReference>
<dbReference type="EMBL" id="SHOA02000001">
    <property type="protein sequence ID" value="TDH65384.1"/>
    <property type="molecule type" value="Genomic_DNA"/>
</dbReference>
<dbReference type="KEGG" id="blac:94345808"/>
<sequence length="497" mass="55756">MTRARSIAVWKAAHDGDEAKLQEILVESTKQFGSKLVNWKHHNHGTTPLMAAAESKHGEGIAWQLIAAGADVNLQDNTNLRNTALHYAAMTNHDSLTVNALLASGADAFAINRKGLTPLDLARKHRRDAAAVSLSEHMKIHGGWLFLRGKVHWRKRWGVVMACNKQRTSRELCIFRDPTDICPEAVLLVDESARASPVQISDKHFWSKREHAFTFDKPVMWQCVRRQKLTRSPICHKTMSLEDVQIRNIVFATDSLYNLEKWQKVLQSSNFYDLETGASLYGMAPYGAPHSELYYWPHEVVHNARMSALKGQASRKISQDPLYERVRQSFDQPPSQLEKEELLADILRCLGDSNKAKRDNHDHVQILKQKKVFQHPFLLPNEDEESCRSESSNEGSYASSILMTSSTDASSLLRTSSSDALTSLRTSSSDALTSLRTPSSEDTSDLCAMCYTRNRNAVCTPCGHRSGCLSCLKTAMLSSHACPLCRAQVDSVMRVYD</sequence>
<dbReference type="PROSITE" id="PS50088">
    <property type="entry name" value="ANK_REPEAT"/>
    <property type="match status" value="2"/>
</dbReference>
<comment type="caution">
    <text evidence="6">The sequence shown here is derived from an EMBL/GenBank/DDBJ whole genome shotgun (WGS) entry which is preliminary data.</text>
</comment>
<dbReference type="Gene3D" id="2.30.29.30">
    <property type="entry name" value="Pleckstrin-homology domain (PH domain)/Phosphotyrosine-binding domain (PTB)"/>
    <property type="match status" value="1"/>
</dbReference>
<dbReference type="GeneID" id="94345808"/>
<evidence type="ECO:0000256" key="4">
    <source>
        <dbReference type="PROSITE-ProRule" id="PRU00175"/>
    </source>
</evidence>
<name>A0A976IBD3_BRELC</name>
<dbReference type="SUPFAM" id="SSF48403">
    <property type="entry name" value="Ankyrin repeat"/>
    <property type="match status" value="1"/>
</dbReference>
<dbReference type="PANTHER" id="PTHR24171">
    <property type="entry name" value="ANKYRIN REPEAT DOMAIN-CONTAINING PROTEIN 39-RELATED"/>
    <property type="match status" value="1"/>
</dbReference>
<evidence type="ECO:0000259" key="5">
    <source>
        <dbReference type="PROSITE" id="PS50089"/>
    </source>
</evidence>
<dbReference type="PROSITE" id="PS50089">
    <property type="entry name" value="ZF_RING_2"/>
    <property type="match status" value="1"/>
</dbReference>
<dbReference type="Pfam" id="PF12796">
    <property type="entry name" value="Ank_2"/>
    <property type="match status" value="1"/>
</dbReference>
<evidence type="ECO:0000256" key="1">
    <source>
        <dbReference type="ARBA" id="ARBA00022737"/>
    </source>
</evidence>
<keyword evidence="4" id="KW-0863">Zinc-finger</keyword>
<accession>A0A976IBD3</accession>
<reference evidence="6 7" key="1">
    <citation type="journal article" date="2021" name="Genome Biol.">
        <title>AFLAP: assembly-free linkage analysis pipeline using k-mers from genome sequencing data.</title>
        <authorList>
            <person name="Fletcher K."/>
            <person name="Zhang L."/>
            <person name="Gil J."/>
            <person name="Han R."/>
            <person name="Cavanaugh K."/>
            <person name="Michelmore R."/>
        </authorList>
    </citation>
    <scope>NUCLEOTIDE SEQUENCE [LARGE SCALE GENOMIC DNA]</scope>
    <source>
        <strain evidence="6 7">SF5</strain>
    </source>
</reference>
<organism evidence="6 7">
    <name type="scientific">Bremia lactucae</name>
    <name type="common">Lettuce downy mildew</name>
    <dbReference type="NCBI Taxonomy" id="4779"/>
    <lineage>
        <taxon>Eukaryota</taxon>
        <taxon>Sar</taxon>
        <taxon>Stramenopiles</taxon>
        <taxon>Oomycota</taxon>
        <taxon>Peronosporomycetes</taxon>
        <taxon>Peronosporales</taxon>
        <taxon>Peronosporaceae</taxon>
        <taxon>Bremia</taxon>
    </lineage>
</organism>
<keyword evidence="7" id="KW-1185">Reference proteome</keyword>
<dbReference type="SMART" id="SM00184">
    <property type="entry name" value="RING"/>
    <property type="match status" value="1"/>
</dbReference>
<evidence type="ECO:0000313" key="6">
    <source>
        <dbReference type="EMBL" id="TDH65384.1"/>
    </source>
</evidence>
<keyword evidence="1" id="KW-0677">Repeat</keyword>
<keyword evidence="4" id="KW-0479">Metal-binding</keyword>
<protein>
    <recommendedName>
        <fullName evidence="5">RING-type domain-containing protein</fullName>
    </recommendedName>
</protein>
<evidence type="ECO:0000256" key="2">
    <source>
        <dbReference type="ARBA" id="ARBA00023043"/>
    </source>
</evidence>
<dbReference type="SUPFAM" id="SSF57850">
    <property type="entry name" value="RING/U-box"/>
    <property type="match status" value="1"/>
</dbReference>
<dbReference type="Gene3D" id="1.25.40.20">
    <property type="entry name" value="Ankyrin repeat-containing domain"/>
    <property type="match status" value="1"/>
</dbReference>
<dbReference type="AlphaFoldDB" id="A0A976IBD3"/>
<dbReference type="SUPFAM" id="SSF50729">
    <property type="entry name" value="PH domain-like"/>
    <property type="match status" value="1"/>
</dbReference>
<dbReference type="PANTHER" id="PTHR24171:SF9">
    <property type="entry name" value="ANKYRIN REPEAT DOMAIN-CONTAINING PROTEIN 39"/>
    <property type="match status" value="1"/>
</dbReference>
<dbReference type="RefSeq" id="XP_067814883.1">
    <property type="nucleotide sequence ID" value="XM_067960137.1"/>
</dbReference>
<dbReference type="InterPro" id="IPR002110">
    <property type="entry name" value="Ankyrin_rpt"/>
</dbReference>
<proteinExistence type="predicted"/>
<dbReference type="OrthoDB" id="163561at2759"/>
<gene>
    <name evidence="6" type="ORF">CCR75_002037</name>
</gene>
<dbReference type="InterPro" id="IPR001841">
    <property type="entry name" value="Znf_RING"/>
</dbReference>
<feature type="repeat" description="ANK" evidence="3">
    <location>
        <begin position="44"/>
        <end position="77"/>
    </location>
</feature>
<dbReference type="Pfam" id="PF13920">
    <property type="entry name" value="zf-C3HC4_3"/>
    <property type="match status" value="1"/>
</dbReference>
<dbReference type="SMART" id="SM00248">
    <property type="entry name" value="ANK"/>
    <property type="match status" value="2"/>
</dbReference>